<reference evidence="1 2" key="1">
    <citation type="submission" date="2019-03" db="EMBL/GenBank/DDBJ databases">
        <title>Genomic Encyclopedia of Type Strains, Phase IV (KMG-IV): sequencing the most valuable type-strain genomes for metagenomic binning, comparative biology and taxonomic classification.</title>
        <authorList>
            <person name="Goeker M."/>
        </authorList>
    </citation>
    <scope>NUCLEOTIDE SEQUENCE [LARGE SCALE GENOMIC DNA]</scope>
    <source>
        <strain evidence="1 2">DSM 103792</strain>
    </source>
</reference>
<keyword evidence="2" id="KW-1185">Reference proteome</keyword>
<gene>
    <name evidence="1" type="ORF">EV696_1042</name>
</gene>
<protein>
    <submittedName>
        <fullName evidence="1">Uncharacterized protein</fullName>
    </submittedName>
</protein>
<dbReference type="RefSeq" id="WP_133588769.1">
    <property type="nucleotide sequence ID" value="NZ_CP037953.1"/>
</dbReference>
<proteinExistence type="predicted"/>
<sequence>MSESIQEVIRRAEEILQTAWHGYEDLVGNNKGRRFTGLRNLIVFGRSVSFVIQNLRTPVGDKRFDTWYEKKQGEMKSDPIMKYFVSVRNEILKEGKLGISTAAHIHHFSSEVMRKLGTPPPGANSFFIGDQFGGSGWEIEMPDGATEKYYVELPASVAEVKQQFIDLPVPEDDELKSKSVEELSKYYLEKVELLLDDARSEFLGEPAKKLAGKRLPPYIKVIK</sequence>
<dbReference type="AlphaFoldDB" id="A0A4R6UPZ0"/>
<dbReference type="EMBL" id="SNYM01000004">
    <property type="protein sequence ID" value="TDQ49298.1"/>
    <property type="molecule type" value="Genomic_DNA"/>
</dbReference>
<evidence type="ECO:0000313" key="2">
    <source>
        <dbReference type="Proteomes" id="UP000295375"/>
    </source>
</evidence>
<organism evidence="1 2">
    <name type="scientific">Permianibacter aggregans</name>
    <dbReference type="NCBI Taxonomy" id="1510150"/>
    <lineage>
        <taxon>Bacteria</taxon>
        <taxon>Pseudomonadati</taxon>
        <taxon>Pseudomonadota</taxon>
        <taxon>Gammaproteobacteria</taxon>
        <taxon>Pseudomonadales</taxon>
        <taxon>Pseudomonadaceae</taxon>
        <taxon>Permianibacter</taxon>
    </lineage>
</organism>
<dbReference type="Proteomes" id="UP000295375">
    <property type="component" value="Unassembled WGS sequence"/>
</dbReference>
<accession>A0A4R6UPZ0</accession>
<evidence type="ECO:0000313" key="1">
    <source>
        <dbReference type="EMBL" id="TDQ49298.1"/>
    </source>
</evidence>
<comment type="caution">
    <text evidence="1">The sequence shown here is derived from an EMBL/GenBank/DDBJ whole genome shotgun (WGS) entry which is preliminary data.</text>
</comment>
<name>A0A4R6UPZ0_9GAMM</name>
<dbReference type="OrthoDB" id="8904542at2"/>